<reference evidence="6 7" key="1">
    <citation type="journal article" date="2024" name="BMC Genomics">
        <title>De novo assembly and annotation of Popillia japonica's genome with initial clues to its potential as an invasive pest.</title>
        <authorList>
            <person name="Cucini C."/>
            <person name="Boschi S."/>
            <person name="Funari R."/>
            <person name="Cardaioli E."/>
            <person name="Iannotti N."/>
            <person name="Marturano G."/>
            <person name="Paoli F."/>
            <person name="Bruttini M."/>
            <person name="Carapelli A."/>
            <person name="Frati F."/>
            <person name="Nardi F."/>
        </authorList>
    </citation>
    <scope>NUCLEOTIDE SEQUENCE [LARGE SCALE GENOMIC DNA]</scope>
    <source>
        <strain evidence="6">DMR45628</strain>
    </source>
</reference>
<proteinExistence type="predicted"/>
<feature type="transmembrane region" description="Helical" evidence="5">
    <location>
        <begin position="194"/>
        <end position="214"/>
    </location>
</feature>
<keyword evidence="7" id="KW-1185">Reference proteome</keyword>
<comment type="caution">
    <text evidence="6">The sequence shown here is derived from an EMBL/GenBank/DDBJ whole genome shotgun (WGS) entry which is preliminary data.</text>
</comment>
<feature type="transmembrane region" description="Helical" evidence="5">
    <location>
        <begin position="421"/>
        <end position="443"/>
    </location>
</feature>
<keyword evidence="3 5" id="KW-1133">Transmembrane helix</keyword>
<evidence type="ECO:0000256" key="4">
    <source>
        <dbReference type="ARBA" id="ARBA00023136"/>
    </source>
</evidence>
<name>A0AAW1IB77_POPJA</name>
<feature type="transmembrane region" description="Helical" evidence="5">
    <location>
        <begin position="330"/>
        <end position="361"/>
    </location>
</feature>
<comment type="subcellular location">
    <subcellularLocation>
        <location evidence="1">Membrane</location>
        <topology evidence="1">Multi-pass membrane protein</topology>
    </subcellularLocation>
</comment>
<dbReference type="PANTHER" id="PTHR11662:SF415">
    <property type="entry name" value="AT30085P-RELATED"/>
    <property type="match status" value="1"/>
</dbReference>
<keyword evidence="4 5" id="KW-0472">Membrane</keyword>
<feature type="transmembrane region" description="Helical" evidence="5">
    <location>
        <begin position="293"/>
        <end position="318"/>
    </location>
</feature>
<dbReference type="InterPro" id="IPR036259">
    <property type="entry name" value="MFS_trans_sf"/>
</dbReference>
<keyword evidence="2 5" id="KW-0812">Transmembrane</keyword>
<gene>
    <name evidence="6" type="ORF">QE152_g37204</name>
</gene>
<evidence type="ECO:0000313" key="7">
    <source>
        <dbReference type="Proteomes" id="UP001458880"/>
    </source>
</evidence>
<dbReference type="InterPro" id="IPR011701">
    <property type="entry name" value="MFS"/>
</dbReference>
<feature type="transmembrane region" description="Helical" evidence="5">
    <location>
        <begin position="131"/>
        <end position="155"/>
    </location>
</feature>
<dbReference type="Gene3D" id="1.20.1250.20">
    <property type="entry name" value="MFS general substrate transporter like domains"/>
    <property type="match status" value="1"/>
</dbReference>
<evidence type="ECO:0000256" key="3">
    <source>
        <dbReference type="ARBA" id="ARBA00022989"/>
    </source>
</evidence>
<dbReference type="AlphaFoldDB" id="A0AAW1IB77"/>
<dbReference type="GO" id="GO:0022857">
    <property type="term" value="F:transmembrane transporter activity"/>
    <property type="evidence" value="ECO:0007669"/>
    <property type="project" value="InterPro"/>
</dbReference>
<protein>
    <submittedName>
        <fullName evidence="6">Major Facilitator Superfamily</fullName>
    </submittedName>
</protein>
<evidence type="ECO:0000256" key="1">
    <source>
        <dbReference type="ARBA" id="ARBA00004141"/>
    </source>
</evidence>
<dbReference type="GO" id="GO:0006820">
    <property type="term" value="P:monoatomic anion transport"/>
    <property type="evidence" value="ECO:0007669"/>
    <property type="project" value="TreeGrafter"/>
</dbReference>
<dbReference type="InterPro" id="IPR050382">
    <property type="entry name" value="MFS_Na/Anion_cotransporter"/>
</dbReference>
<feature type="transmembrane region" description="Helical" evidence="5">
    <location>
        <begin position="256"/>
        <end position="281"/>
    </location>
</feature>
<feature type="transmembrane region" description="Helical" evidence="5">
    <location>
        <begin position="105"/>
        <end position="125"/>
    </location>
</feature>
<accession>A0AAW1IB77</accession>
<sequence length="469" mass="53439">MSCKCQPIYCIICGLTLPQRYLMMFFCGIAMVVCCGQRDMFILEKSLWLVYNKQNYSYFTSTLPYHIKHETKYWSNYYILGIYPLAHYIAQIPAGILIDRYGAKWFLIGGIAFASCLTIYTPFVLGKCQWMLIMIRICLGICHSVLYPGLAYIVAQWVPYTERVTRGALVFAQYPTAATMAQITEIIYSFYWKAYFFTSGTVGFVWCVVGYMFLYDNPGSDPLICDKERDMLNELMIPKTLKYLSVRSGFLRGKSFWALVFGQIGHTYTLLLLMGGMWTYFREIFGDTLTNIIITQIVGLKLLTISTMIAGSATQYLILKKHVNIRPCRIIVTSLSFLTCNVLLILSACASDYAVLFYILYGSSIFFKGLHYAGFSVNYMDVTVNFCGTITAVTNFSDDTICTTVVVLFHLLVPYSYNIKFLLEAWIALGLSLGSSIVFLMFADSRRAKWDKSEDELMDTPRGSLYSEI</sequence>
<dbReference type="Pfam" id="PF07690">
    <property type="entry name" value="MFS_1"/>
    <property type="match status" value="1"/>
</dbReference>
<feature type="transmembrane region" description="Helical" evidence="5">
    <location>
        <begin position="21"/>
        <end position="43"/>
    </location>
</feature>
<organism evidence="6 7">
    <name type="scientific">Popillia japonica</name>
    <name type="common">Japanese beetle</name>
    <dbReference type="NCBI Taxonomy" id="7064"/>
    <lineage>
        <taxon>Eukaryota</taxon>
        <taxon>Metazoa</taxon>
        <taxon>Ecdysozoa</taxon>
        <taxon>Arthropoda</taxon>
        <taxon>Hexapoda</taxon>
        <taxon>Insecta</taxon>
        <taxon>Pterygota</taxon>
        <taxon>Neoptera</taxon>
        <taxon>Endopterygota</taxon>
        <taxon>Coleoptera</taxon>
        <taxon>Polyphaga</taxon>
        <taxon>Scarabaeiformia</taxon>
        <taxon>Scarabaeidae</taxon>
        <taxon>Rutelinae</taxon>
        <taxon>Popillia</taxon>
    </lineage>
</organism>
<dbReference type="SUPFAM" id="SSF103473">
    <property type="entry name" value="MFS general substrate transporter"/>
    <property type="match status" value="1"/>
</dbReference>
<feature type="transmembrane region" description="Helical" evidence="5">
    <location>
        <begin position="77"/>
        <end position="98"/>
    </location>
</feature>
<dbReference type="GO" id="GO:0016020">
    <property type="term" value="C:membrane"/>
    <property type="evidence" value="ECO:0007669"/>
    <property type="project" value="UniProtKB-SubCell"/>
</dbReference>
<evidence type="ECO:0000256" key="5">
    <source>
        <dbReference type="SAM" id="Phobius"/>
    </source>
</evidence>
<dbReference type="PANTHER" id="PTHR11662">
    <property type="entry name" value="SOLUTE CARRIER FAMILY 17"/>
    <property type="match status" value="1"/>
</dbReference>
<evidence type="ECO:0000256" key="2">
    <source>
        <dbReference type="ARBA" id="ARBA00022692"/>
    </source>
</evidence>
<dbReference type="Proteomes" id="UP001458880">
    <property type="component" value="Unassembled WGS sequence"/>
</dbReference>
<evidence type="ECO:0000313" key="6">
    <source>
        <dbReference type="EMBL" id="KAK9686429.1"/>
    </source>
</evidence>
<dbReference type="EMBL" id="JASPKY010000707">
    <property type="protein sequence ID" value="KAK9686429.1"/>
    <property type="molecule type" value="Genomic_DNA"/>
</dbReference>